<gene>
    <name evidence="1" type="ORF">BEN47_06085</name>
</gene>
<evidence type="ECO:0000313" key="2">
    <source>
        <dbReference type="Proteomes" id="UP000176294"/>
    </source>
</evidence>
<dbReference type="EMBL" id="MDZB01000175">
    <property type="protein sequence ID" value="OGX80823.1"/>
    <property type="molecule type" value="Genomic_DNA"/>
</dbReference>
<name>A0A1G1SQC6_9BACT</name>
<dbReference type="AlphaFoldDB" id="A0A1G1SQC6"/>
<protein>
    <recommendedName>
        <fullName evidence="3">Phage head morphogenesis domain-containing protein</fullName>
    </recommendedName>
</protein>
<sequence>MLSPEEAAAARSAAVEALQAQLARDLTTAQREMLRGLLNRLEDTLADPALIAQLLAEYTAAVAVPLAVAYAQSLLLLPALQLDYFAALGLTNYRQLRAPLTGLLETRLGITAAGVPVPGGYLSTLVGDTTAQRELLRYAYQAQATGVGLGAYRQGLETLVTGGNGATGLMERLYKEANDTYNEADRTLQHVAAEELGLSAYLYQGGLIKSSRAFCKVRNGRVFLRSEIARFGTSADAYGGYRNKAAGEFDGRPDPYEPLVQAGGYSCRHTFHAISNSIALSRRPDLMEDGAGKLVLRT</sequence>
<evidence type="ECO:0000313" key="1">
    <source>
        <dbReference type="EMBL" id="OGX80823.1"/>
    </source>
</evidence>
<dbReference type="STRING" id="1908237.BEN47_06085"/>
<organism evidence="1 2">
    <name type="scientific">Hymenobacter lapidarius</name>
    <dbReference type="NCBI Taxonomy" id="1908237"/>
    <lineage>
        <taxon>Bacteria</taxon>
        <taxon>Pseudomonadati</taxon>
        <taxon>Bacteroidota</taxon>
        <taxon>Cytophagia</taxon>
        <taxon>Cytophagales</taxon>
        <taxon>Hymenobacteraceae</taxon>
        <taxon>Hymenobacter</taxon>
    </lineage>
</organism>
<reference evidence="1 2" key="1">
    <citation type="submission" date="2016-08" db="EMBL/GenBank/DDBJ databases">
        <title>Hymenobacter coccineus sp. nov., Hymenobacter lapidarius sp. nov. and Hymenobacter glacialis sp. nov., isolated from Antarctic soil.</title>
        <authorList>
            <person name="Sedlacek I."/>
            <person name="Kralova S."/>
            <person name="Kyrova K."/>
            <person name="Maslanova I."/>
            <person name="Stankova E."/>
            <person name="Vrbovska V."/>
            <person name="Nemec M."/>
            <person name="Bartak M."/>
            <person name="Svec P."/>
            <person name="Busse H.-J."/>
            <person name="Pantucek R."/>
        </authorList>
    </citation>
    <scope>NUCLEOTIDE SEQUENCE [LARGE SCALE GENOMIC DNA]</scope>
    <source>
        <strain evidence="1 2">CCM 8643</strain>
    </source>
</reference>
<dbReference type="Proteomes" id="UP000176294">
    <property type="component" value="Unassembled WGS sequence"/>
</dbReference>
<comment type="caution">
    <text evidence="1">The sequence shown here is derived from an EMBL/GenBank/DDBJ whole genome shotgun (WGS) entry which is preliminary data.</text>
</comment>
<accession>A0A1G1SQC6</accession>
<evidence type="ECO:0008006" key="3">
    <source>
        <dbReference type="Google" id="ProtNLM"/>
    </source>
</evidence>
<keyword evidence="2" id="KW-1185">Reference proteome</keyword>
<dbReference type="RefSeq" id="WP_070730979.1">
    <property type="nucleotide sequence ID" value="NZ_MDZB01000175.1"/>
</dbReference>
<proteinExistence type="predicted"/>
<dbReference type="OrthoDB" id="955740at2"/>